<sequence>MKRKSYVYVERDDGHRQSYQAIISKWLDVEPLYGRVDMRLLGKMVRAPRLIFSTIDDNYFTFILISLVRAVCGRRTVGIFLRPAQCFTGTRFYHRWKRRAFSMLRRVRSIAVLTIVPFAVRPEFASVARDWIHDPQMWDVAEREKVAPLTPLAQSLKKAASGRRILCFVGGVSVIKGIEFLRDIACADTGLADRYLVAVMGKSDTESAGRVEELAACGAMVVDRHLSDSELESLYGVADMIWACYRPDYDQASGVFGRAFQTGKTSVVRSGSVIEQYADYVGAKVLAIDYGEPARAVEAIDSHASAGDTMANGVDVRSIAAMRQQFVEAIAKWQ</sequence>
<dbReference type="AlphaFoldDB" id="A0A7X5XU85"/>
<evidence type="ECO:0000313" key="2">
    <source>
        <dbReference type="Proteomes" id="UP000535078"/>
    </source>
</evidence>
<accession>A0A7X5XU85</accession>
<protein>
    <recommendedName>
        <fullName evidence="3">Glycosyl transferase family 1 domain-containing protein</fullName>
    </recommendedName>
</protein>
<evidence type="ECO:0008006" key="3">
    <source>
        <dbReference type="Google" id="ProtNLM"/>
    </source>
</evidence>
<organism evidence="1 2">
    <name type="scientific">Sphingopyxis italica</name>
    <dbReference type="NCBI Taxonomy" id="1129133"/>
    <lineage>
        <taxon>Bacteria</taxon>
        <taxon>Pseudomonadati</taxon>
        <taxon>Pseudomonadota</taxon>
        <taxon>Alphaproteobacteria</taxon>
        <taxon>Sphingomonadales</taxon>
        <taxon>Sphingomonadaceae</taxon>
        <taxon>Sphingopyxis</taxon>
    </lineage>
</organism>
<proteinExistence type="predicted"/>
<dbReference type="EMBL" id="JAATIT010000002">
    <property type="protein sequence ID" value="NJB89917.1"/>
    <property type="molecule type" value="Genomic_DNA"/>
</dbReference>
<gene>
    <name evidence="1" type="ORF">GGR90_002092</name>
</gene>
<dbReference type="RefSeq" id="WP_167921368.1">
    <property type="nucleotide sequence ID" value="NZ_JAATIT010000002.1"/>
</dbReference>
<keyword evidence="2" id="KW-1185">Reference proteome</keyword>
<reference evidence="1 2" key="1">
    <citation type="submission" date="2020-03" db="EMBL/GenBank/DDBJ databases">
        <title>Genomic Encyclopedia of Type Strains, Phase IV (KMG-IV): sequencing the most valuable type-strain genomes for metagenomic binning, comparative biology and taxonomic classification.</title>
        <authorList>
            <person name="Goeker M."/>
        </authorList>
    </citation>
    <scope>NUCLEOTIDE SEQUENCE [LARGE SCALE GENOMIC DNA]</scope>
    <source>
        <strain evidence="1 2">DSM 25229</strain>
    </source>
</reference>
<evidence type="ECO:0000313" key="1">
    <source>
        <dbReference type="EMBL" id="NJB89917.1"/>
    </source>
</evidence>
<name>A0A7X5XU85_9SPHN</name>
<comment type="caution">
    <text evidence="1">The sequence shown here is derived from an EMBL/GenBank/DDBJ whole genome shotgun (WGS) entry which is preliminary data.</text>
</comment>
<dbReference type="Proteomes" id="UP000535078">
    <property type="component" value="Unassembled WGS sequence"/>
</dbReference>